<dbReference type="InterPro" id="IPR011989">
    <property type="entry name" value="ARM-like"/>
</dbReference>
<feature type="region of interest" description="Disordered" evidence="3">
    <location>
        <begin position="388"/>
        <end position="423"/>
    </location>
</feature>
<dbReference type="Ensembl" id="ENSACLT00000032321.2">
    <property type="protein sequence ID" value="ENSACLP00000031577.2"/>
    <property type="gene ID" value="ENSACLG00000021377.2"/>
</dbReference>
<dbReference type="PANTHER" id="PTHR10648:SF7">
    <property type="entry name" value="WW-BINDING DOMAIN-CONTAINING PROTEIN-RELATED"/>
    <property type="match status" value="1"/>
</dbReference>
<accession>A0A3P8QRF3</accession>
<feature type="repeat" description="HEAT" evidence="2">
    <location>
        <begin position="300"/>
        <end position="338"/>
    </location>
</feature>
<dbReference type="OMA" id="KFFNLCS"/>
<evidence type="ECO:0000259" key="4">
    <source>
        <dbReference type="Pfam" id="PF15017"/>
    </source>
</evidence>
<protein>
    <recommendedName>
        <fullName evidence="8">WW-binding domain-containing protein</fullName>
    </recommendedName>
</protein>
<feature type="region of interest" description="Disordered" evidence="3">
    <location>
        <begin position="508"/>
        <end position="545"/>
    </location>
</feature>
<dbReference type="OrthoDB" id="340346at2759"/>
<dbReference type="InterPro" id="IPR055231">
    <property type="entry name" value="2AA_helical"/>
</dbReference>
<dbReference type="SUPFAM" id="SSF48371">
    <property type="entry name" value="ARM repeat"/>
    <property type="match status" value="1"/>
</dbReference>
<proteinExistence type="predicted"/>
<reference evidence="7" key="2">
    <citation type="submission" date="2023-03" db="EMBL/GenBank/DDBJ databases">
        <authorList>
            <consortium name="Wellcome Sanger Institute Data Sharing"/>
        </authorList>
    </citation>
    <scope>NUCLEOTIDE SEQUENCE [LARGE SCALE GENOMIC DNA]</scope>
</reference>
<gene>
    <name evidence="6" type="primary">PPP4R1</name>
</gene>
<evidence type="ECO:0000256" key="1">
    <source>
        <dbReference type="ARBA" id="ARBA00022737"/>
    </source>
</evidence>
<evidence type="ECO:0000256" key="2">
    <source>
        <dbReference type="PROSITE-ProRule" id="PRU00103"/>
    </source>
</evidence>
<dbReference type="InterPro" id="IPR021133">
    <property type="entry name" value="HEAT_type_2"/>
</dbReference>
<feature type="region of interest" description="Disordered" evidence="3">
    <location>
        <begin position="338"/>
        <end position="371"/>
    </location>
</feature>
<reference evidence="6 7" key="1">
    <citation type="submission" date="2018-05" db="EMBL/GenBank/DDBJ databases">
        <authorList>
            <person name="Datahose"/>
        </authorList>
    </citation>
    <scope>NUCLEOTIDE SEQUENCE</scope>
</reference>
<dbReference type="Pfam" id="PF22956">
    <property type="entry name" value="VPS15-like_hel"/>
    <property type="match status" value="1"/>
</dbReference>
<feature type="compositionally biased region" description="Low complexity" evidence="3">
    <location>
        <begin position="521"/>
        <end position="531"/>
    </location>
</feature>
<reference evidence="6" key="4">
    <citation type="submission" date="2025-09" db="UniProtKB">
        <authorList>
            <consortium name="Ensembl"/>
        </authorList>
    </citation>
    <scope>IDENTIFICATION</scope>
</reference>
<evidence type="ECO:0008006" key="8">
    <source>
        <dbReference type="Google" id="ProtNLM"/>
    </source>
</evidence>
<dbReference type="STRING" id="8154.ENSACLP00000031577"/>
<feature type="repeat" description="HEAT" evidence="2">
    <location>
        <begin position="812"/>
        <end position="850"/>
    </location>
</feature>
<dbReference type="GO" id="GO:0005737">
    <property type="term" value="C:cytoplasm"/>
    <property type="evidence" value="ECO:0007669"/>
    <property type="project" value="TreeGrafter"/>
</dbReference>
<feature type="compositionally biased region" description="Polar residues" evidence="3">
    <location>
        <begin position="391"/>
        <end position="407"/>
    </location>
</feature>
<evidence type="ECO:0000313" key="7">
    <source>
        <dbReference type="Proteomes" id="UP000265100"/>
    </source>
</evidence>
<feature type="domain" description="Putative WW-binding" evidence="4">
    <location>
        <begin position="417"/>
        <end position="465"/>
    </location>
</feature>
<keyword evidence="1" id="KW-0677">Repeat</keyword>
<reference evidence="6" key="3">
    <citation type="submission" date="2025-08" db="UniProtKB">
        <authorList>
            <consortium name="Ensembl"/>
        </authorList>
    </citation>
    <scope>IDENTIFICATION</scope>
</reference>
<sequence>MDPYLTNCLVIAGLSLYFEDGHDDLDDFGFDDYGTECDGIRITAFLDAGQDNLTPLGRLEKYAFSENVFNRQIVARGLLDVLREFSDNENDFISVMETVARMSEDGEPTVRAELMEQIPNIAMFLHESRPNFPAAFSRYLVPIVVRYLTDPNNQVRKTSQAALLVLLEQGLISKADMETKVCPVLLDLTEPSSDDDYKIEAVAIMCKVVTMLSKDTVEHLLLPRFCELCSDARLFQVRKVCAANFGEFCSIVGQEATEKLLMPKFFDLCSDSLWGIRKACAECFMMVSNSTSPEVRRSKLSPLFISLISDQSRWVRQAAFQSLGRFISTFANPSTTGLHFREDERTITHTPPNQDGRATPSPEHVSTADSEELHNFDNSHTLVPEEMHGSFTHTNSSDSPTATNNAKNTKEAEQTDENFNSFHYWRSPLPDISGELEMLSCQKMEEVKEEKREEEEPTENCNDSKSNHGKQATSDQIQKVLDCLQPHMDDPDVQAQVQVLSAALKAAQLDSPTDDSPTEPQPELQPELQTENGADSPSAESESLEVQSEIECKRINLRFQNVIPQQLLDQYLSMTDPARAQTVDTEIAKHCAFSLPGVALTLGRQNWHCLKDTYETLATDVQWKVRRTLAFSIHELAVILGDQLTAADLVPIFNGFLKDLDEVRIGVLKHLYDFLKLLHADKRREYLYQLQEFMVTDNSRNWRFRYELAEQLILIIELYSHYDVYDYLREIALTLCSDKVSEVRWISYKLVVEILQKLYACGADDLGLNFINELTVRFCHCPKWVGRQAFAFICQAVVEEDCMPMEQFSQHLLPSLLSLSSDPVANVRVLVAKALRQSVFILHQEKVQETVMALQSDKDRDVRFFASLDPNKGLIDTAPLI</sequence>
<dbReference type="InterPro" id="IPR051023">
    <property type="entry name" value="PP2A_Regulatory_Subunit_A"/>
</dbReference>
<dbReference type="Gene3D" id="1.25.10.10">
    <property type="entry name" value="Leucine-rich Repeat Variant"/>
    <property type="match status" value="3"/>
</dbReference>
<evidence type="ECO:0000259" key="5">
    <source>
        <dbReference type="Pfam" id="PF22956"/>
    </source>
</evidence>
<feature type="domain" description="Phosphatase 2A Regulatory Subunit A helical" evidence="5">
    <location>
        <begin position="99"/>
        <end position="328"/>
    </location>
</feature>
<feature type="compositionally biased region" description="Polar residues" evidence="3">
    <location>
        <begin position="532"/>
        <end position="545"/>
    </location>
</feature>
<dbReference type="PANTHER" id="PTHR10648">
    <property type="entry name" value="SERINE/THREONINE-PROTEIN PHOSPHATASE PP2A 65 KDA REGULATORY SUBUNIT"/>
    <property type="match status" value="1"/>
</dbReference>
<feature type="compositionally biased region" description="Polar residues" evidence="3">
    <location>
        <begin position="460"/>
        <end position="474"/>
    </location>
</feature>
<evidence type="ECO:0000256" key="3">
    <source>
        <dbReference type="SAM" id="MobiDB-lite"/>
    </source>
</evidence>
<name>A0A3P8QRF3_ASTCA</name>
<dbReference type="GO" id="GO:0019888">
    <property type="term" value="F:protein phosphatase regulator activity"/>
    <property type="evidence" value="ECO:0007669"/>
    <property type="project" value="TreeGrafter"/>
</dbReference>
<dbReference type="Proteomes" id="UP000265100">
    <property type="component" value="Chromosome 5"/>
</dbReference>
<evidence type="ECO:0000313" key="6">
    <source>
        <dbReference type="Ensembl" id="ENSACLP00000031577.2"/>
    </source>
</evidence>
<dbReference type="AlphaFoldDB" id="A0A3P8QRF3"/>
<feature type="region of interest" description="Disordered" evidence="3">
    <location>
        <begin position="445"/>
        <end position="474"/>
    </location>
</feature>
<dbReference type="InterPro" id="IPR016024">
    <property type="entry name" value="ARM-type_fold"/>
</dbReference>
<dbReference type="InterPro" id="IPR033461">
    <property type="entry name" value="WRNPLPNID"/>
</dbReference>
<dbReference type="Bgee" id="ENSACLG00000021377">
    <property type="expression patterns" value="Expressed in liver and 8 other cell types or tissues"/>
</dbReference>
<feature type="repeat" description="HEAT" evidence="2">
    <location>
        <begin position="221"/>
        <end position="260"/>
    </location>
</feature>
<dbReference type="GeneTree" id="ENSGT00950000183066"/>
<organism evidence="6 7">
    <name type="scientific">Astatotilapia calliptera</name>
    <name type="common">Eastern happy</name>
    <name type="synonym">Chromis callipterus</name>
    <dbReference type="NCBI Taxonomy" id="8154"/>
    <lineage>
        <taxon>Eukaryota</taxon>
        <taxon>Metazoa</taxon>
        <taxon>Chordata</taxon>
        <taxon>Craniata</taxon>
        <taxon>Vertebrata</taxon>
        <taxon>Euteleostomi</taxon>
        <taxon>Actinopterygii</taxon>
        <taxon>Neopterygii</taxon>
        <taxon>Teleostei</taxon>
        <taxon>Neoteleostei</taxon>
        <taxon>Acanthomorphata</taxon>
        <taxon>Ovalentaria</taxon>
        <taxon>Cichlomorphae</taxon>
        <taxon>Cichliformes</taxon>
        <taxon>Cichlidae</taxon>
        <taxon>African cichlids</taxon>
        <taxon>Pseudocrenilabrinae</taxon>
        <taxon>Haplochromini</taxon>
        <taxon>Astatotilapia</taxon>
    </lineage>
</organism>
<keyword evidence="7" id="KW-1185">Reference proteome</keyword>
<dbReference type="Pfam" id="PF15017">
    <property type="entry name" value="WRNPLPNID"/>
    <property type="match status" value="1"/>
</dbReference>
<dbReference type="PROSITE" id="PS50077">
    <property type="entry name" value="HEAT_REPEAT"/>
    <property type="match status" value="3"/>
</dbReference>
<dbReference type="FunFam" id="1.25.10.10:FF:000352">
    <property type="entry name" value="Serine/threonine-protein phosphatase 4 regulatory subunit 1-like"/>
    <property type="match status" value="1"/>
</dbReference>
<dbReference type="FunFam" id="1.25.10.10:FF:000179">
    <property type="entry name" value="Serine/threonine-protein phosphatase 4 regulatory subunit 1"/>
    <property type="match status" value="1"/>
</dbReference>